<dbReference type="Pfam" id="PF00271">
    <property type="entry name" value="Helicase_C"/>
    <property type="match status" value="1"/>
</dbReference>
<keyword evidence="13" id="KW-0167">Capsid protein</keyword>
<dbReference type="CDD" id="cd23175">
    <property type="entry name" value="ps-ssRNAv_Potyviridae_RdRp"/>
    <property type="match status" value="1"/>
</dbReference>
<evidence type="ECO:0000256" key="3">
    <source>
        <dbReference type="ARBA" id="ARBA00004147"/>
    </source>
</evidence>
<dbReference type="Pfam" id="PF00767">
    <property type="entry name" value="Poty_coat"/>
    <property type="match status" value="1"/>
</dbReference>
<dbReference type="InterPro" id="IPR043504">
    <property type="entry name" value="Peptidase_S1_PA_chymotrypsin"/>
</dbReference>
<dbReference type="PROSITE" id="PS50507">
    <property type="entry name" value="RDRP_SSRNA_POS"/>
    <property type="match status" value="1"/>
</dbReference>
<comment type="function">
    <text evidence="29">Has helicase activity. It may be involved in replication.</text>
</comment>
<comment type="subcellular location">
    <subcellularLocation>
        <location evidence="30">Host cytoplasmic vesicle</location>
    </subcellularLocation>
    <subcellularLocation>
        <location evidence="3">Host nucleus</location>
    </subcellularLocation>
    <subcellularLocation>
        <location evidence="4">Virion</location>
    </subcellularLocation>
</comment>
<keyword evidence="23" id="KW-0788">Thiol protease</keyword>
<evidence type="ECO:0000256" key="16">
    <source>
        <dbReference type="ARBA" id="ARBA00022632"/>
    </source>
</evidence>
<evidence type="ECO:0000256" key="10">
    <source>
        <dbReference type="ARBA" id="ARBA00022497"/>
    </source>
</evidence>
<dbReference type="PRINTS" id="PR00966">
    <property type="entry name" value="NIAPOTYPTASE"/>
</dbReference>
<dbReference type="GO" id="GO:0004197">
    <property type="term" value="F:cysteine-type endopeptidase activity"/>
    <property type="evidence" value="ECO:0007669"/>
    <property type="project" value="InterPro"/>
</dbReference>
<keyword evidence="12" id="KW-0597">Phosphoprotein</keyword>
<dbReference type="PROSITE" id="PS51436">
    <property type="entry name" value="POTYVIRUS_NIA_PRO"/>
    <property type="match status" value="1"/>
</dbReference>
<evidence type="ECO:0000256" key="1">
    <source>
        <dbReference type="ARBA" id="ARBA00000785"/>
    </source>
</evidence>
<dbReference type="GO" id="GO:0016818">
    <property type="term" value="F:hydrolase activity, acting on acid anhydrides, in phosphorus-containing anhydrides"/>
    <property type="evidence" value="ECO:0007669"/>
    <property type="project" value="InterPro"/>
</dbReference>
<feature type="transmembrane region" description="Helical" evidence="35">
    <location>
        <begin position="1025"/>
        <end position="1048"/>
    </location>
</feature>
<keyword evidence="27" id="KW-0899">Viral immunoevasion</keyword>
<feature type="domain" description="Peptidase S30" evidence="41">
    <location>
        <begin position="147"/>
        <end position="290"/>
    </location>
</feature>
<keyword evidence="18" id="KW-0808">Transferase</keyword>
<evidence type="ECO:0000259" key="40">
    <source>
        <dbReference type="PROSITE" id="PS51744"/>
    </source>
</evidence>
<evidence type="ECO:0000256" key="20">
    <source>
        <dbReference type="ARBA" id="ARBA00022741"/>
    </source>
</evidence>
<evidence type="ECO:0000256" key="33">
    <source>
        <dbReference type="RuleBase" id="RU003351"/>
    </source>
</evidence>
<evidence type="ECO:0000256" key="34">
    <source>
        <dbReference type="SAM" id="MobiDB-lite"/>
    </source>
</evidence>
<dbReference type="SMART" id="SM00490">
    <property type="entry name" value="HELICc"/>
    <property type="match status" value="1"/>
</dbReference>
<evidence type="ECO:0000256" key="5">
    <source>
        <dbReference type="ARBA" id="ARBA00006064"/>
    </source>
</evidence>
<dbReference type="InterPro" id="IPR014001">
    <property type="entry name" value="Helicase_ATP-bd"/>
</dbReference>
<comment type="function">
    <text evidence="31">Mediates the cap-independent, EIF4E-dependent translation of viral genomic RNAs. Binds to the cap-binding site of host EIF4E and thus interferes with the host EIF4E-dependent mRNA export and translation. VPg-RNA directly binds EIF4E and is a template for transcription. Also forms trimeric complexes with EIF4E-EIF4G, which are templates for translation.</text>
</comment>
<evidence type="ECO:0000256" key="35">
    <source>
        <dbReference type="SAM" id="Phobius"/>
    </source>
</evidence>
<dbReference type="InterPro" id="IPR007094">
    <property type="entry name" value="RNA-dir_pol_PSvirus"/>
</dbReference>
<evidence type="ECO:0000256" key="14">
    <source>
        <dbReference type="ARBA" id="ARBA00022562"/>
    </source>
</evidence>
<keyword evidence="24" id="KW-0067">ATP-binding</keyword>
<dbReference type="Gene3D" id="3.90.70.150">
    <property type="entry name" value="Helper component proteinase"/>
    <property type="match status" value="1"/>
</dbReference>
<keyword evidence="11" id="KW-0191">Covalent protein-RNA linkage</keyword>
<dbReference type="Pfam" id="PF00851">
    <property type="entry name" value="Peptidase_C6"/>
    <property type="match status" value="1"/>
</dbReference>
<feature type="domain" description="Peptidase C4" evidence="39">
    <location>
        <begin position="2043"/>
        <end position="2261"/>
    </location>
</feature>
<dbReference type="GO" id="GO:0044161">
    <property type="term" value="C:host cell cytoplasmic vesicle"/>
    <property type="evidence" value="ECO:0007669"/>
    <property type="project" value="UniProtKB-SubCell"/>
</dbReference>
<dbReference type="GO" id="GO:0019029">
    <property type="term" value="C:helical viral capsid"/>
    <property type="evidence" value="ECO:0007669"/>
    <property type="project" value="UniProtKB-KW"/>
</dbReference>
<dbReference type="Pfam" id="PF01577">
    <property type="entry name" value="Peptidase_S30"/>
    <property type="match status" value="1"/>
</dbReference>
<dbReference type="Pfam" id="PF00270">
    <property type="entry name" value="DEAD"/>
    <property type="match status" value="1"/>
</dbReference>
<keyword evidence="8" id="KW-0696">RNA-directed RNA polymerase</keyword>
<keyword evidence="17" id="KW-0645">Protease</keyword>
<evidence type="ECO:0000256" key="26">
    <source>
        <dbReference type="ARBA" id="ARBA00022953"/>
    </source>
</evidence>
<keyword evidence="35" id="KW-1133">Transmembrane helix</keyword>
<dbReference type="Gene3D" id="2.40.10.10">
    <property type="entry name" value="Trypsin-like serine proteases"/>
    <property type="match status" value="2"/>
</dbReference>
<dbReference type="InterPro" id="IPR002540">
    <property type="entry name" value="Pept_S30_P1_potyvir"/>
</dbReference>
<keyword evidence="25" id="KW-0946">Virion</keyword>
<keyword evidence="21" id="KW-0378">Hydrolase</keyword>
<evidence type="ECO:0000256" key="22">
    <source>
        <dbReference type="ARBA" id="ARBA00022806"/>
    </source>
</evidence>
<comment type="catalytic activity">
    <reaction evidence="1">
        <text>Hydrolyzes glutaminyl bonds, and activity is further restricted by preferences for the amino acids in P6 - P1' that vary with the species of potyvirus, e.g. Glu-Xaa-Xaa-Tyr-Xaa-Gln-|-(Ser or Gly) for the enzyme from tobacco etch virus. The natural substrate is the viral polyprotein, but other proteins and oligopeptides containing the appropriate consensus sequence are also cleaved.</text>
        <dbReference type="EC" id="3.4.22.44"/>
    </reaction>
</comment>
<dbReference type="GO" id="GO:0005198">
    <property type="term" value="F:structural molecule activity"/>
    <property type="evidence" value="ECO:0007669"/>
    <property type="project" value="InterPro"/>
</dbReference>
<dbReference type="Gene3D" id="3.30.70.270">
    <property type="match status" value="1"/>
</dbReference>
<evidence type="ECO:0000256" key="2">
    <source>
        <dbReference type="ARBA" id="ARBA00001848"/>
    </source>
</evidence>
<feature type="active site" description="For helper component proteinase activity" evidence="32">
    <location>
        <position position="705"/>
    </location>
</feature>
<reference evidence="42" key="1">
    <citation type="submission" date="2020-10" db="EMBL/GenBank/DDBJ databases">
        <authorList>
            <person name="Knierim D."/>
            <person name="Margaria P."/>
            <person name="Menzel W."/>
            <person name="Winter S."/>
        </authorList>
    </citation>
    <scope>NUCLEOTIDE SEQUENCE</scope>
    <source>
        <strain evidence="42">DSMZ PV-0026</strain>
    </source>
</reference>
<evidence type="ECO:0000256" key="12">
    <source>
        <dbReference type="ARBA" id="ARBA00022553"/>
    </source>
</evidence>
<dbReference type="GO" id="GO:0004386">
    <property type="term" value="F:helicase activity"/>
    <property type="evidence" value="ECO:0007669"/>
    <property type="project" value="UniProtKB-KW"/>
</dbReference>
<evidence type="ECO:0000256" key="9">
    <source>
        <dbReference type="ARBA" id="ARBA00022488"/>
    </source>
</evidence>
<dbReference type="Pfam" id="PF13608">
    <property type="entry name" value="Potyvirid-P3"/>
    <property type="match status" value="1"/>
</dbReference>
<evidence type="ECO:0000259" key="39">
    <source>
        <dbReference type="PROSITE" id="PS51436"/>
    </source>
</evidence>
<dbReference type="InterPro" id="IPR001650">
    <property type="entry name" value="Helicase_C-like"/>
</dbReference>
<dbReference type="GO" id="GO:0042025">
    <property type="term" value="C:host cell nucleus"/>
    <property type="evidence" value="ECO:0007669"/>
    <property type="project" value="UniProtKB-SubCell"/>
</dbReference>
<dbReference type="Pfam" id="PF00680">
    <property type="entry name" value="RdRP_1"/>
    <property type="match status" value="1"/>
</dbReference>
<dbReference type="InterPro" id="IPR039560">
    <property type="entry name" value="Potyvirid-P3"/>
</dbReference>
<dbReference type="InterPro" id="IPR009003">
    <property type="entry name" value="Peptidase_S1_PA"/>
</dbReference>
<evidence type="ECO:0000256" key="30">
    <source>
        <dbReference type="ARBA" id="ARBA00034108"/>
    </source>
</evidence>
<comment type="catalytic activity">
    <reaction evidence="2">
        <text>Hydrolyzes a Gly-|-Gly bond at its own C-terminus, commonly in the sequence -Tyr-Xaa-Val-Gly-|-Gly, in the processing of the potyviral polyprotein.</text>
        <dbReference type="EC" id="3.4.22.45"/>
    </reaction>
</comment>
<proteinExistence type="inferred from homology"/>
<keyword evidence="20" id="KW-0547">Nucleotide-binding</keyword>
<evidence type="ECO:0000256" key="7">
    <source>
        <dbReference type="ARBA" id="ARBA00022463"/>
    </source>
</evidence>
<dbReference type="PROSITE" id="PS51194">
    <property type="entry name" value="HELICASE_CTER"/>
    <property type="match status" value="1"/>
</dbReference>
<keyword evidence="7" id="KW-0941">Suppressor of RNA silencing</keyword>
<keyword evidence="22" id="KW-0347">Helicase</keyword>
<dbReference type="InterPro" id="IPR043128">
    <property type="entry name" value="Rev_trsase/Diguanyl_cyclase"/>
</dbReference>
<dbReference type="InterPro" id="IPR043502">
    <property type="entry name" value="DNA/RNA_pol_sf"/>
</dbReference>
<dbReference type="InterPro" id="IPR001205">
    <property type="entry name" value="RNA-dir_pol_C"/>
</dbReference>
<dbReference type="Gene3D" id="3.40.50.300">
    <property type="entry name" value="P-loop containing nucleotide triphosphate hydrolases"/>
    <property type="match status" value="2"/>
</dbReference>
<dbReference type="InterPro" id="IPR011545">
    <property type="entry name" value="DEAD/DEAH_box_helicase_dom"/>
</dbReference>
<keyword evidence="9" id="KW-1036">Host cytoplasmic vesicle</keyword>
<dbReference type="GO" id="GO:0052170">
    <property type="term" value="P:symbiont-mediated suppression of host innate immune response"/>
    <property type="evidence" value="ECO:0007669"/>
    <property type="project" value="UniProtKB-KW"/>
</dbReference>
<dbReference type="GO" id="GO:0003723">
    <property type="term" value="F:RNA binding"/>
    <property type="evidence" value="ECO:0007669"/>
    <property type="project" value="InterPro"/>
</dbReference>
<evidence type="ECO:0000256" key="13">
    <source>
        <dbReference type="ARBA" id="ARBA00022561"/>
    </source>
</evidence>
<keyword evidence="10" id="KW-1139">Helical capsid protein</keyword>
<dbReference type="PROSITE" id="PS51744">
    <property type="entry name" value="HC_PRO_CPD"/>
    <property type="match status" value="1"/>
</dbReference>
<keyword evidence="35" id="KW-0812">Transmembrane</keyword>
<evidence type="ECO:0000259" key="36">
    <source>
        <dbReference type="PROSITE" id="PS50507"/>
    </source>
</evidence>
<keyword evidence="16" id="KW-1090">Inhibition of host innate immune response by virus</keyword>
<evidence type="ECO:0000259" key="38">
    <source>
        <dbReference type="PROSITE" id="PS51194"/>
    </source>
</evidence>
<evidence type="ECO:0000256" key="15">
    <source>
        <dbReference type="ARBA" id="ARBA00022581"/>
    </source>
</evidence>
<dbReference type="PROSITE" id="PS51871">
    <property type="entry name" value="PV_P1_PRO"/>
    <property type="match status" value="1"/>
</dbReference>
<comment type="function">
    <text evidence="28">Involved in aphid transmission, cell-to-cell and systemis movement, encapsidation of the viral RNA and in the regulation of viral RNA amplification.</text>
</comment>
<evidence type="ECO:0000256" key="28">
    <source>
        <dbReference type="ARBA" id="ARBA00029405"/>
    </source>
</evidence>
<evidence type="ECO:0000256" key="8">
    <source>
        <dbReference type="ARBA" id="ARBA00022484"/>
    </source>
</evidence>
<evidence type="ECO:0000256" key="4">
    <source>
        <dbReference type="ARBA" id="ARBA00004328"/>
    </source>
</evidence>
<keyword evidence="26" id="KW-0693">Viral RNA replication</keyword>
<evidence type="ECO:0000256" key="31">
    <source>
        <dbReference type="ARBA" id="ARBA00045403"/>
    </source>
</evidence>
<dbReference type="InterPro" id="IPR042308">
    <property type="entry name" value="HC_PRO_CPD_sf"/>
</dbReference>
<evidence type="ECO:0000256" key="23">
    <source>
        <dbReference type="ARBA" id="ARBA00022807"/>
    </source>
</evidence>
<keyword evidence="35" id="KW-0472">Membrane</keyword>
<dbReference type="InterPro" id="IPR031159">
    <property type="entry name" value="HC_PRO_CPD_dom"/>
</dbReference>
<dbReference type="PANTHER" id="PTHR43519">
    <property type="entry name" value="ATP-DEPENDENT RNA HELICASE HRPB"/>
    <property type="match status" value="1"/>
</dbReference>
<dbReference type="EMBL" id="MW080946">
    <property type="protein sequence ID" value="QWT83729.1"/>
    <property type="molecule type" value="Genomic_RNA"/>
</dbReference>
<feature type="region of interest" description="Disordered" evidence="34">
    <location>
        <begin position="2819"/>
        <end position="2856"/>
    </location>
</feature>
<dbReference type="SUPFAM" id="SSF50494">
    <property type="entry name" value="Trypsin-like serine proteases"/>
    <property type="match status" value="1"/>
</dbReference>
<dbReference type="PROSITE" id="PS51192">
    <property type="entry name" value="HELICASE_ATP_BIND_1"/>
    <property type="match status" value="1"/>
</dbReference>
<evidence type="ECO:0000256" key="27">
    <source>
        <dbReference type="ARBA" id="ARBA00023280"/>
    </source>
</evidence>
<keyword evidence="15" id="KW-0945">Host-virus interaction</keyword>
<evidence type="ECO:0000256" key="25">
    <source>
        <dbReference type="ARBA" id="ARBA00022844"/>
    </source>
</evidence>
<dbReference type="GO" id="GO:0005524">
    <property type="term" value="F:ATP binding"/>
    <property type="evidence" value="ECO:0007669"/>
    <property type="project" value="UniProtKB-KW"/>
</dbReference>
<evidence type="ECO:0000256" key="6">
    <source>
        <dbReference type="ARBA" id="ARBA00020107"/>
    </source>
</evidence>
<dbReference type="InterPro" id="IPR001730">
    <property type="entry name" value="Potyv_NIa-pro_dom"/>
</dbReference>
<evidence type="ECO:0000256" key="18">
    <source>
        <dbReference type="ARBA" id="ARBA00022679"/>
    </source>
</evidence>
<comment type="similarity">
    <text evidence="5 33">Belongs to the potyviridae genome polyprotein family.</text>
</comment>
<evidence type="ECO:0000256" key="24">
    <source>
        <dbReference type="ARBA" id="ARBA00022840"/>
    </source>
</evidence>
<dbReference type="GO" id="GO:0006508">
    <property type="term" value="P:proteolysis"/>
    <property type="evidence" value="ECO:0007669"/>
    <property type="project" value="UniProtKB-KW"/>
</dbReference>
<name>A0A8F2FBV6_9POTV</name>
<feature type="compositionally biased region" description="Basic and acidic residues" evidence="34">
    <location>
        <begin position="2839"/>
        <end position="2851"/>
    </location>
</feature>
<keyword evidence="19" id="KW-0548">Nucleotidyltransferase</keyword>
<evidence type="ECO:0000256" key="17">
    <source>
        <dbReference type="ARBA" id="ARBA00022670"/>
    </source>
</evidence>
<feature type="compositionally biased region" description="Basic and acidic residues" evidence="34">
    <location>
        <begin position="2820"/>
        <end position="2830"/>
    </location>
</feature>
<accession>A0A8F2FBV6</accession>
<dbReference type="GO" id="GO:0006351">
    <property type="term" value="P:DNA-templated transcription"/>
    <property type="evidence" value="ECO:0007669"/>
    <property type="project" value="InterPro"/>
</dbReference>
<dbReference type="SUPFAM" id="SSF52540">
    <property type="entry name" value="P-loop containing nucleoside triphosphate hydrolases"/>
    <property type="match status" value="2"/>
</dbReference>
<evidence type="ECO:0000256" key="21">
    <source>
        <dbReference type="ARBA" id="ARBA00022801"/>
    </source>
</evidence>
<evidence type="ECO:0000256" key="32">
    <source>
        <dbReference type="PROSITE-ProRule" id="PRU01080"/>
    </source>
</evidence>
<evidence type="ECO:0000256" key="19">
    <source>
        <dbReference type="ARBA" id="ARBA00022695"/>
    </source>
</evidence>
<protein>
    <recommendedName>
        <fullName evidence="6">Genome polyprotein</fullName>
    </recommendedName>
</protein>
<dbReference type="GO" id="GO:0039694">
    <property type="term" value="P:viral RNA genome replication"/>
    <property type="evidence" value="ECO:0007669"/>
    <property type="project" value="InterPro"/>
</dbReference>
<dbReference type="Pfam" id="PF00863">
    <property type="entry name" value="Peptidase_C4"/>
    <property type="match status" value="1"/>
</dbReference>
<feature type="domain" description="Helicase ATP-binding" evidence="37">
    <location>
        <begin position="1240"/>
        <end position="1392"/>
    </location>
</feature>
<feature type="domain" description="RdRp catalytic" evidence="36">
    <location>
        <begin position="2530"/>
        <end position="2654"/>
    </location>
</feature>
<dbReference type="InterPro" id="IPR027417">
    <property type="entry name" value="P-loop_NTPase"/>
</dbReference>
<dbReference type="PANTHER" id="PTHR43519:SF1">
    <property type="entry name" value="ATP-DEPENDENT RNA HELICASE HRPB"/>
    <property type="match status" value="1"/>
</dbReference>
<dbReference type="InterPro" id="IPR001592">
    <property type="entry name" value="Poty_coat"/>
</dbReference>
<feature type="domain" description="Peptidase C6" evidence="40">
    <location>
        <begin position="624"/>
        <end position="746"/>
    </location>
</feature>
<feature type="domain" description="Helicase C-terminal" evidence="38">
    <location>
        <begin position="1411"/>
        <end position="1570"/>
    </location>
</feature>
<evidence type="ECO:0000313" key="42">
    <source>
        <dbReference type="EMBL" id="QWT83729.1"/>
    </source>
</evidence>
<keyword evidence="14" id="KW-1048">Host nucleus</keyword>
<dbReference type="GO" id="GO:0003968">
    <property type="term" value="F:RNA-directed RNA polymerase activity"/>
    <property type="evidence" value="ECO:0007669"/>
    <property type="project" value="UniProtKB-KW"/>
</dbReference>
<evidence type="ECO:0000256" key="11">
    <source>
        <dbReference type="ARBA" id="ARBA00022520"/>
    </source>
</evidence>
<dbReference type="SUPFAM" id="SSF56672">
    <property type="entry name" value="DNA/RNA polymerases"/>
    <property type="match status" value="1"/>
</dbReference>
<feature type="active site" description="For helper component proteinase activity" evidence="32">
    <location>
        <position position="632"/>
    </location>
</feature>
<dbReference type="InterPro" id="IPR001456">
    <property type="entry name" value="HC-pro"/>
</dbReference>
<dbReference type="InterPro" id="IPR013648">
    <property type="entry name" value="PP_Potyviridae"/>
</dbReference>
<dbReference type="SMART" id="SM00487">
    <property type="entry name" value="DEXDc"/>
    <property type="match status" value="1"/>
</dbReference>
<sequence>METQAQSIMFGSFECTIQHPQVSKLVIATEAKEVLVDVPRTVDPFAKLAQDLIPYFERRMEATIRKKKNGTLVFRHKNDRQLQRIYKMRAQREAERTAFLKADASIITTISIAGGSVPSALEEPVVPKRPLNKTASVKQRRTFSPLKFRSGHFEKLLKDLKNIAVGNNLAIEVIGKRANRITYVKSGSRVVARMDLQHMSGKVRRVDCVMPPSNAHIVGILARTTTWGSRINCDEVVAGDSGKIFQSSLCAGNIGRSFNNLFIVRGRYEGKLFDARSKITINTYYGMQHFSNAENFWKGLDDNWARFRDETDHVCMPNYSVNECGKVAALVTHSILPCYKITCAICATKFVEKTNTELQEEMNENLLRGLTRLQAEASNFVHVRRLFEFLQSMVAPTGDATAAFDAVFKLSNDKLQSPFKYINVLNDFFLRGKENNATQWGEARNGLLELARFQKNRTDNIKKGDIGSFRNKLSAKANYNFYLACDNQLDKNANFLWGQREYHAKRFFSNFFEEIDPTKGYTAYEYRLGPNGSRRLAIGSLIVPLDLSEFRKRMKGEFVKQPGTSKKCVSMRDGNFLYPCCCTTLDDGSAIESTLYAPTKKHLVIGNSGDAKYVDLPKGESEMLYVAREGYCYINVYLAMLVNVKEDEAKDFTKKVRDLCVPKLGKWPTLMDLATTCAQLRIFFPDVHDAELPRILVDHNNQTCHVVDSYGSITTGYHILKASTVSQLALFASDELESDIKHYRVGGKLNTPAPADADEYLGDGRTQHIHRTLMSEHHAIKVLIRGIFRPRLMRELLLDEPYIMLMSVVSPGILMAMFNNGAFEIATKLWINEKQSVAMIATALSNLAMKVSVAETLLQQLQIIEHSAGDLLDITCDGFKLNLTYQTSLVLLHRLRDRHDGDRELNQYGFLNYEGDVVRILEKNYLDLLAEEWQGLTWREKLSATWHARKQKRSCVKYLHPLKTADFGGMYNISPSALHARVVTQCRDFLSYRKRRTIEFLNNKCIGVTSFFLRRIFHRIPNARVLLSSMFIIGALVNVLGSAHLIILENAKHKREAERAKTRDKEDACAELYANLSRKLGRVPTWEEYKEHLAIVNKELVDFVGDVPQSEEVEHQKSTSDIKSIEHIVAFISLVIMMFDTERSDCVFKTLNKFKGIILSLDSEVRHQSLDTILEDFDDRNQVVDFELNDEISNAFPGGEAHFESWWNNQVEKGFTLPHYRTEGLFMEFTRANAAKVASDISHSSETDFLIRGAVGSGKSTGLPFHLSKSGRVLLIEPTRPLAENVYKQLSGSPFFLKPTMRMRGNSVFGSSPVSVMTSGFALHFYANNLAQLSDVQFVIIDECHVMDASAMAFRCLLHTYHTTCKVLKVSATPPGREVEFTTQHPVKLIVEESLSFKSFVDAQGSRSNADVIQYGPNILVYVASYNEVDQLSKLLIEKGYAITKVDGRTMKHGDLEIITKGTSNKPHFVVATNIIENGVTLDIDVVVDFGMKVSPFLDVDNRSVAYTKVSVSYGERIQRLGRVGRIQPGTALRIGHTEKGLTEIPSMIATEAALYCFAYNLPVMNGKVSTSLLAKCTVRQIRTMHNFELSPFFLVNFVAHDGTMHPVVHESLKKFKLRDSVISLSEQAIPYRASADWISAFEYNRIGVKLDLPEDVKVAFHIRDIPPKLHEDLWKAVLKYKTGALFPTIKSASVSKIAYTLSTDLYAIPRTLIIIDKLIEDERTKQYQYKSMIDNGCSSLFSIVGITNTLRAKYSTDYTGENIRKLEAAKAQLKEFQNLNGSDDGIKLIRKFESLQYVHHQSKQQLARHLGLKGVWNKTLMARDGVIACGVAAGGIWMLYTWFTHTINGVRHQGRAKSKRIQDLKFRKARDKRSGFEIDNNDDTIAEYFGTAYTKKGKGRGTTVGMGKSSRKFINMYGFEPGEFSYIRFVDPLTGAQIEENVYADIVDIADSFGEIRKQKLIDDEISAQAMNHHQTIHAYLIKDWSNKALKVDLTPHNPLRVGERFNGIAKYPERQGELRQTGVGVEVDVSEIPKQEVVHESKALLRGLRDYNPISQAICRLTSSSEHGTCTTYGIGFGAMIIANHHLFKSFNGSLEIRSQHGVFRVPNMMSMQVVALKGKDLIIIKMPKDFPVFPQRLHFRQPTESERVCLVGATFQEKCIVPTISETSTTHPVQRSTFWKHWISTDDGHCGLPIVSTADGLILGIHSLANNRNSENYYTAFDGKFESDYLRNPEHAEWVKNWKYNPNTVLWGPLKLTSSTPSGMFKTTKIIEDLFKGSDEQVREQGQNFPWMLDALQGNLQAIAYMKSQLVTKHVVKGECIMFKTYLECDTAAREFFQPKMWAYGKSLLNREAYIKDIMKYSKPIDIGVVNCDAFEEAICRVILYMRLKGFKECTFITDEEAIFSALNMKSAVGAMYGGKKKDYFASYTDADREQIVRESCLRLYRGDLGVWNGSLKAELRSKEKIAANKTRTFTAAPIDTLLGGKVCVDDFNNQFYSKNIDCCWTVGMTKFYGGWNRLLTALPDGWVYCDADGSQFDSSLTPYLINAVLSIRLAFMEDWDVGFQMLQNLYTEIIYTPISTPDGTIVKKYRGNNSGQPSTVVDNSLMVVLAMHYAFVKEGFSFEEIDMHCKFFVNGDDLLIAVSPDNASLLDNLGEHFSELGLNYDFSSRTHDKSQLWFMSHCGISVEGKFIPKLEEERIVSILQWDRAILPEHRLEAVCAAMIESWGYPQLTHEIRRFYSWLLEQAPYHELASDGKAPYISELALKKLYLNNNLESEELEAYLKMFADLDDEFECSQYEVRHQADEKPAVLDAVEEDKKKKARNEQLTEAPSSQGKEKEVSAARDNDVNTGTTGTFTVPRIKAITSKMRMPKVGGTMILNLDHLLAYTPQQIDISNTRSTHSQFDNWYAAVKNVYDVGDTEMQTIMNGLMVWCIENGTSPNINGVWTMMDGEEQVEYPLKPVIENSKPTFRQIMAHFSDVAEAYIEMRNKKEPYMPRYGLIRNLRDLSLARYAFDFYEVTSRTPTRAREAHIQMKAAALKSAQTRMFGLDGGISTQEENTERHTTEDVSPNMHTLLGVRNM</sequence>
<evidence type="ECO:0000259" key="41">
    <source>
        <dbReference type="PROSITE" id="PS51871"/>
    </source>
</evidence>
<dbReference type="Pfam" id="PF08440">
    <property type="entry name" value="Poty_PP"/>
    <property type="match status" value="1"/>
</dbReference>
<evidence type="ECO:0000256" key="29">
    <source>
        <dbReference type="ARBA" id="ARBA00029422"/>
    </source>
</evidence>
<evidence type="ECO:0000259" key="37">
    <source>
        <dbReference type="PROSITE" id="PS51192"/>
    </source>
</evidence>
<organism evidence="42">
    <name type="scientific">Pepper yellow mosaic virus</name>
    <dbReference type="NCBI Taxonomy" id="160358"/>
    <lineage>
        <taxon>Viruses</taxon>
        <taxon>Riboviria</taxon>
        <taxon>Orthornavirae</taxon>
        <taxon>Pisuviricota</taxon>
        <taxon>Stelpaviricetes</taxon>
        <taxon>Patatavirales</taxon>
        <taxon>Potyviridae</taxon>
        <taxon>Potyvirus</taxon>
        <taxon>Potyvirus capsiflavi</taxon>
    </lineage>
</organism>